<dbReference type="Proteomes" id="UP000029643">
    <property type="component" value="Unassembled WGS sequence"/>
</dbReference>
<reference evidence="2 3" key="1">
    <citation type="journal article" date="2014" name="Genome Announc.">
        <title>Draft Genome Sequences of Marine Flavobacterium Algibacter lectus Strains SS8 and NR4.</title>
        <authorList>
            <person name="Takatani N."/>
            <person name="Nakanishi M."/>
            <person name="Meirelles P."/>
            <person name="Mino S."/>
            <person name="Suda W."/>
            <person name="Oshima K."/>
            <person name="Hattori M."/>
            <person name="Ohkuma M."/>
            <person name="Hosokawa M."/>
            <person name="Miyashita K."/>
            <person name="Thompson F.L."/>
            <person name="Niwa A."/>
            <person name="Sawabe T."/>
            <person name="Sawabe T."/>
        </authorList>
    </citation>
    <scope>NUCLEOTIDE SEQUENCE [LARGE SCALE GENOMIC DNA]</scope>
    <source>
        <strain evidence="3">JCM19274</strain>
    </source>
</reference>
<sequence length="288" mass="34918">MNNRSFNIGSEWLYMKLYCKPFFADTILLSVRSYLNSLLNERILLKFFYVRYIDSSFHLRVRLKLSDRTFFSEVVNEIHEILNKEILNDMVSIKLDNYQRELERYGIKDFDDVETLFFYNSITTLNFIEKREDGLLKDSDRWQFGLFYANYILSLFNMNIKEKLEFVKLNDASFSEEFNKNKVLNKQLDKKYRAKENIIKASFFNSNYLTLLHQDLKLPLSPKIKTNIERISNQSSDQNSLFYMLSNVIHMDCNRLFRNEQRKHEYVIYDFLSRFYKKEFYHNLKKNA</sequence>
<name>A0A090X472_9FLAO</name>
<dbReference type="NCBIfam" id="TIGR03891">
    <property type="entry name" value="thiopep_ocin"/>
    <property type="match status" value="1"/>
</dbReference>
<dbReference type="EMBL" id="BBNU01000001">
    <property type="protein sequence ID" value="GAL77277.1"/>
    <property type="molecule type" value="Genomic_DNA"/>
</dbReference>
<protein>
    <submittedName>
        <fullName evidence="2">Lanthionine biosynthesis protein LanB</fullName>
    </submittedName>
</protein>
<comment type="caution">
    <text evidence="2">The sequence shown here is derived from an EMBL/GenBank/DDBJ whole genome shotgun (WGS) entry which is preliminary data.</text>
</comment>
<organism evidence="2 3">
    <name type="scientific">Algibacter lectus</name>
    <dbReference type="NCBI Taxonomy" id="221126"/>
    <lineage>
        <taxon>Bacteria</taxon>
        <taxon>Pseudomonadati</taxon>
        <taxon>Bacteroidota</taxon>
        <taxon>Flavobacteriia</taxon>
        <taxon>Flavobacteriales</taxon>
        <taxon>Flavobacteriaceae</taxon>
        <taxon>Algibacter</taxon>
    </lineage>
</organism>
<evidence type="ECO:0000313" key="2">
    <source>
        <dbReference type="EMBL" id="GAL77277.1"/>
    </source>
</evidence>
<dbReference type="Pfam" id="PF14028">
    <property type="entry name" value="Lant_dehydr_C"/>
    <property type="match status" value="1"/>
</dbReference>
<dbReference type="InterPro" id="IPR023809">
    <property type="entry name" value="Thiopep_bacteriocin_synth_dom"/>
</dbReference>
<accession>A0A090X472</accession>
<proteinExistence type="predicted"/>
<evidence type="ECO:0000259" key="1">
    <source>
        <dbReference type="Pfam" id="PF14028"/>
    </source>
</evidence>
<dbReference type="AlphaFoldDB" id="A0A090X472"/>
<feature type="domain" description="Thiopeptide-type bacteriocin biosynthesis" evidence="1">
    <location>
        <begin position="12"/>
        <end position="276"/>
    </location>
</feature>
<evidence type="ECO:0000313" key="3">
    <source>
        <dbReference type="Proteomes" id="UP000029643"/>
    </source>
</evidence>
<gene>
    <name evidence="2" type="ORF">JCM19274_4990</name>
</gene>